<dbReference type="AlphaFoldDB" id="A0A0E9VC03"/>
<protein>
    <submittedName>
        <fullName evidence="1">Uncharacterized protein</fullName>
    </submittedName>
</protein>
<dbReference type="EMBL" id="GBXM01033031">
    <property type="protein sequence ID" value="JAH75546.1"/>
    <property type="molecule type" value="Transcribed_RNA"/>
</dbReference>
<organism evidence="1">
    <name type="scientific">Anguilla anguilla</name>
    <name type="common">European freshwater eel</name>
    <name type="synonym">Muraena anguilla</name>
    <dbReference type="NCBI Taxonomy" id="7936"/>
    <lineage>
        <taxon>Eukaryota</taxon>
        <taxon>Metazoa</taxon>
        <taxon>Chordata</taxon>
        <taxon>Craniata</taxon>
        <taxon>Vertebrata</taxon>
        <taxon>Euteleostomi</taxon>
        <taxon>Actinopterygii</taxon>
        <taxon>Neopterygii</taxon>
        <taxon>Teleostei</taxon>
        <taxon>Anguilliformes</taxon>
        <taxon>Anguillidae</taxon>
        <taxon>Anguilla</taxon>
    </lineage>
</organism>
<reference evidence="1" key="2">
    <citation type="journal article" date="2015" name="Fish Shellfish Immunol.">
        <title>Early steps in the European eel (Anguilla anguilla)-Vibrio vulnificus interaction in the gills: Role of the RtxA13 toxin.</title>
        <authorList>
            <person name="Callol A."/>
            <person name="Pajuelo D."/>
            <person name="Ebbesson L."/>
            <person name="Teles M."/>
            <person name="MacKenzie S."/>
            <person name="Amaro C."/>
        </authorList>
    </citation>
    <scope>NUCLEOTIDE SEQUENCE</scope>
</reference>
<reference evidence="1" key="1">
    <citation type="submission" date="2014-11" db="EMBL/GenBank/DDBJ databases">
        <authorList>
            <person name="Amaro Gonzalez C."/>
        </authorList>
    </citation>
    <scope>NUCLEOTIDE SEQUENCE</scope>
</reference>
<sequence>MLIASHNVDGSHPTAQHIHMSLPLIPVLPVSPHYPIQ</sequence>
<evidence type="ECO:0000313" key="1">
    <source>
        <dbReference type="EMBL" id="JAH75546.1"/>
    </source>
</evidence>
<name>A0A0E9VC03_ANGAN</name>
<proteinExistence type="predicted"/>
<accession>A0A0E9VC03</accession>